<evidence type="ECO:0000313" key="2">
    <source>
        <dbReference type="EMBL" id="RHZ58410.1"/>
    </source>
</evidence>
<sequence length="388" mass="44015">MDRDRRITVRLDFSKTLTVLDRGFAGDEHITSKILPDIELRFKGFNIHQLGDFRRWLEGDGGDKLTLLPIHARPYHQVVYQNTSTIMPLQTYHHASSVKGLSSITTLIVGASESILIDPPFLIPDALSVVGWIKETTSNPLKAVFVTHHHPDHFFSANPILDAFPSAKFYAAPYVLEGINREYDDKVKYWPTVFGHENVPEAPKKPEEFNFSFFLLNGNPESPVVLLGPLQGDSVDHTIFWLPTEKTVVCGDTIYGRSTHVWVEEVETPALLEAWNKTIALISALEPAKVIPGHLEPGWELDAKADIAHTQKYLHLFAEKVTYAQTKPQVQDLFDFFKDAFPQCQQNLDFFLGHLSNQFGEGGKVWEENRHHDVGKRTIEGLTGYWFK</sequence>
<dbReference type="SUPFAM" id="SSF56281">
    <property type="entry name" value="Metallo-hydrolase/oxidoreductase"/>
    <property type="match status" value="1"/>
</dbReference>
<dbReference type="Proteomes" id="UP000215305">
    <property type="component" value="Unassembled WGS sequence"/>
</dbReference>
<dbReference type="EMBL" id="NKHU02000069">
    <property type="protein sequence ID" value="RHZ58410.1"/>
    <property type="molecule type" value="Genomic_DNA"/>
</dbReference>
<proteinExistence type="predicted"/>
<dbReference type="InterPro" id="IPR036866">
    <property type="entry name" value="RibonucZ/Hydroxyglut_hydro"/>
</dbReference>
<feature type="domain" description="Metallo-beta-lactamase" evidence="1">
    <location>
        <begin position="102"/>
        <end position="294"/>
    </location>
</feature>
<dbReference type="InterPro" id="IPR050662">
    <property type="entry name" value="Sec-metab_biosynth-thioest"/>
</dbReference>
<dbReference type="OrthoDB" id="536211at2759"/>
<accession>A0A397HDH9</accession>
<organism evidence="2 3">
    <name type="scientific">Aspergillus thermomutatus</name>
    <name type="common">Neosartorya pseudofischeri</name>
    <dbReference type="NCBI Taxonomy" id="41047"/>
    <lineage>
        <taxon>Eukaryota</taxon>
        <taxon>Fungi</taxon>
        <taxon>Dikarya</taxon>
        <taxon>Ascomycota</taxon>
        <taxon>Pezizomycotina</taxon>
        <taxon>Eurotiomycetes</taxon>
        <taxon>Eurotiomycetidae</taxon>
        <taxon>Eurotiales</taxon>
        <taxon>Aspergillaceae</taxon>
        <taxon>Aspergillus</taxon>
        <taxon>Aspergillus subgen. Fumigati</taxon>
    </lineage>
</organism>
<dbReference type="PANTHER" id="PTHR23131:SF1">
    <property type="entry name" value="DOMAIN PROTEIN, PUTATIVE (AFU_ORTHOLOGUE AFUA_3G00280)-RELATED"/>
    <property type="match status" value="1"/>
</dbReference>
<name>A0A397HDH9_ASPTH</name>
<comment type="caution">
    <text evidence="2">The sequence shown here is derived from an EMBL/GenBank/DDBJ whole genome shotgun (WGS) entry which is preliminary data.</text>
</comment>
<dbReference type="VEuPathDB" id="FungiDB:CDV56_108572"/>
<dbReference type="FunFam" id="3.60.15.10:FF:000101">
    <property type="entry name" value="Putative metallo-beta-lactamase domain protein"/>
    <property type="match status" value="1"/>
</dbReference>
<dbReference type="STRING" id="41047.A0A397HDH9"/>
<dbReference type="Pfam" id="PF00753">
    <property type="entry name" value="Lactamase_B"/>
    <property type="match status" value="1"/>
</dbReference>
<gene>
    <name evidence="2" type="ORF">CDV56_108572</name>
</gene>
<evidence type="ECO:0000313" key="3">
    <source>
        <dbReference type="Proteomes" id="UP000215305"/>
    </source>
</evidence>
<dbReference type="RefSeq" id="XP_026615424.1">
    <property type="nucleotide sequence ID" value="XM_026762191.1"/>
</dbReference>
<dbReference type="GO" id="GO:0044550">
    <property type="term" value="P:secondary metabolite biosynthetic process"/>
    <property type="evidence" value="ECO:0007669"/>
    <property type="project" value="TreeGrafter"/>
</dbReference>
<dbReference type="GeneID" id="38130546"/>
<dbReference type="PANTHER" id="PTHR23131">
    <property type="entry name" value="ENDORIBONUCLEASE LACTB2"/>
    <property type="match status" value="1"/>
</dbReference>
<reference evidence="2" key="1">
    <citation type="submission" date="2018-08" db="EMBL/GenBank/DDBJ databases">
        <title>Draft genome sequence of azole-resistant Aspergillus thermomutatus (Neosartorya pseudofischeri) strain HMR AF 39, isolated from a human nasal aspirate.</title>
        <authorList>
            <person name="Parent-Michaud M."/>
            <person name="Dufresne P.J."/>
            <person name="Fournier E."/>
            <person name="Martineau C."/>
            <person name="Moreira S."/>
            <person name="Perkins V."/>
            <person name="De Repentigny L."/>
            <person name="Dufresne S.F."/>
        </authorList>
    </citation>
    <scope>NUCLEOTIDE SEQUENCE [LARGE SCALE GENOMIC DNA]</scope>
    <source>
        <strain evidence="2">HMR AF 39</strain>
    </source>
</reference>
<dbReference type="InterPro" id="IPR001279">
    <property type="entry name" value="Metallo-B-lactamas"/>
</dbReference>
<keyword evidence="3" id="KW-1185">Reference proteome</keyword>
<dbReference type="SMART" id="SM00849">
    <property type="entry name" value="Lactamase_B"/>
    <property type="match status" value="1"/>
</dbReference>
<evidence type="ECO:0000259" key="1">
    <source>
        <dbReference type="SMART" id="SM00849"/>
    </source>
</evidence>
<dbReference type="Gene3D" id="3.60.15.10">
    <property type="entry name" value="Ribonuclease Z/Hydroxyacylglutathione hydrolase-like"/>
    <property type="match status" value="1"/>
</dbReference>
<dbReference type="AlphaFoldDB" id="A0A397HDH9"/>
<protein>
    <recommendedName>
        <fullName evidence="1">Metallo-beta-lactamase domain-containing protein</fullName>
    </recommendedName>
</protein>
<dbReference type="CDD" id="cd07739">
    <property type="entry name" value="metallo-hydrolase-like_MBL-fold"/>
    <property type="match status" value="1"/>
</dbReference>